<name>A0A066XDQ0_COLSU</name>
<evidence type="ECO:0000313" key="4">
    <source>
        <dbReference type="Proteomes" id="UP000027238"/>
    </source>
</evidence>
<feature type="compositionally biased region" description="Basic residues" evidence="2">
    <location>
        <begin position="381"/>
        <end position="390"/>
    </location>
</feature>
<evidence type="ECO:0000313" key="3">
    <source>
        <dbReference type="EMBL" id="KDN65759.1"/>
    </source>
</evidence>
<evidence type="ECO:0000256" key="2">
    <source>
        <dbReference type="SAM" id="MobiDB-lite"/>
    </source>
</evidence>
<dbReference type="OrthoDB" id="4849003at2759"/>
<feature type="compositionally biased region" description="Low complexity" evidence="2">
    <location>
        <begin position="8"/>
        <end position="24"/>
    </location>
</feature>
<keyword evidence="1" id="KW-0175">Coiled coil</keyword>
<reference evidence="4" key="1">
    <citation type="journal article" date="2014" name="Genome Announc.">
        <title>Draft genome sequence of Colletotrichum sublineola, a destructive pathogen of cultivated sorghum.</title>
        <authorList>
            <person name="Baroncelli R."/>
            <person name="Sanz-Martin J.M."/>
            <person name="Rech G.E."/>
            <person name="Sukno S.A."/>
            <person name="Thon M.R."/>
        </authorList>
    </citation>
    <scope>NUCLEOTIDE SEQUENCE [LARGE SCALE GENOMIC DNA]</scope>
    <source>
        <strain evidence="4">TX430BB</strain>
    </source>
</reference>
<gene>
    <name evidence="3" type="ORF">CSUB01_12140</name>
</gene>
<feature type="coiled-coil region" evidence="1">
    <location>
        <begin position="28"/>
        <end position="96"/>
    </location>
</feature>
<accession>A0A066XDQ0</accession>
<proteinExistence type="predicted"/>
<sequence>MEPRRSARISAQAAATTAAAAKAPMAEIRKAKKTYARKEQRVVAEMNQKMDQFSAEAQLFIAQLSEKAKQSEAQLMEQAKQNEALLLEQVRQNEAEAQAFRALMKAGIPNGRGDDESDLEDVSMDESDGEEDEGLFVSREKTSLLVATDDNDDDDDEATLVTWNDILDYDTKDTKYYGYLSRGFNRTYDVIGRGPRNAEKLELVPSHRTVEKDDPDNLTAQREIKAEKRPKNGKTRMDIQGIAWVTSQCPEDPICLMDPRHWQKKRSEGNRANFPFTIIKVKWVTTDDEGKTTVQRTFETLTTVRKKYGSQSRSAPRDYMIGDRLVLPRGEQMKAGDLAIFAAAIISWDRHEKWKINPTTRKNRSPTPDEVLQTTESTRTRGGRKRAARQ</sequence>
<dbReference type="EMBL" id="JMSE01000998">
    <property type="protein sequence ID" value="KDN65759.1"/>
    <property type="molecule type" value="Genomic_DNA"/>
</dbReference>
<dbReference type="Proteomes" id="UP000027238">
    <property type="component" value="Unassembled WGS sequence"/>
</dbReference>
<feature type="region of interest" description="Disordered" evidence="2">
    <location>
        <begin position="1"/>
        <end position="24"/>
    </location>
</feature>
<feature type="region of interest" description="Disordered" evidence="2">
    <location>
        <begin position="353"/>
        <end position="390"/>
    </location>
</feature>
<evidence type="ECO:0000256" key="1">
    <source>
        <dbReference type="SAM" id="Coils"/>
    </source>
</evidence>
<dbReference type="AlphaFoldDB" id="A0A066XDQ0"/>
<feature type="region of interest" description="Disordered" evidence="2">
    <location>
        <begin position="106"/>
        <end position="135"/>
    </location>
</feature>
<keyword evidence="4" id="KW-1185">Reference proteome</keyword>
<protein>
    <submittedName>
        <fullName evidence="3">Uncharacterized protein</fullName>
    </submittedName>
</protein>
<comment type="caution">
    <text evidence="3">The sequence shown here is derived from an EMBL/GenBank/DDBJ whole genome shotgun (WGS) entry which is preliminary data.</text>
</comment>
<dbReference type="HOGENOM" id="CLU_707902_0_0_1"/>
<feature type="compositionally biased region" description="Acidic residues" evidence="2">
    <location>
        <begin position="115"/>
        <end position="134"/>
    </location>
</feature>
<organism evidence="3 4">
    <name type="scientific">Colletotrichum sublineola</name>
    <name type="common">Sorghum anthracnose fungus</name>
    <dbReference type="NCBI Taxonomy" id="1173701"/>
    <lineage>
        <taxon>Eukaryota</taxon>
        <taxon>Fungi</taxon>
        <taxon>Dikarya</taxon>
        <taxon>Ascomycota</taxon>
        <taxon>Pezizomycotina</taxon>
        <taxon>Sordariomycetes</taxon>
        <taxon>Hypocreomycetidae</taxon>
        <taxon>Glomerellales</taxon>
        <taxon>Glomerellaceae</taxon>
        <taxon>Colletotrichum</taxon>
        <taxon>Colletotrichum graminicola species complex</taxon>
    </lineage>
</organism>
<dbReference type="eggNOG" id="ENOG502T4Y8">
    <property type="taxonomic scope" value="Eukaryota"/>
</dbReference>